<dbReference type="PRINTS" id="PR00348">
    <property type="entry name" value="UBIQUITIN"/>
</dbReference>
<dbReference type="InterPro" id="IPR050158">
    <property type="entry name" value="Ubiquitin_ubiquitin-like"/>
</dbReference>
<name>A0A068VLK5_COFCA</name>
<dbReference type="InterPro" id="IPR000626">
    <property type="entry name" value="Ubiquitin-like_dom"/>
</dbReference>
<evidence type="ECO:0000256" key="9">
    <source>
        <dbReference type="ARBA" id="ARBA00022840"/>
    </source>
</evidence>
<feature type="transmembrane region" description="Helical" evidence="14">
    <location>
        <begin position="207"/>
        <end position="229"/>
    </location>
</feature>
<dbReference type="Proteomes" id="UP000295252">
    <property type="component" value="Unassembled WGS sequence"/>
</dbReference>
<evidence type="ECO:0000256" key="12">
    <source>
        <dbReference type="ARBA" id="ARBA00023242"/>
    </source>
</evidence>
<evidence type="ECO:0000256" key="2">
    <source>
        <dbReference type="ARBA" id="ARBA00004496"/>
    </source>
</evidence>
<dbReference type="Gene3D" id="3.50.7.10">
    <property type="entry name" value="GroEL"/>
    <property type="match status" value="1"/>
</dbReference>
<evidence type="ECO:0000313" key="16">
    <source>
        <dbReference type="EMBL" id="CDP20558.1"/>
    </source>
</evidence>
<dbReference type="EMBL" id="HG740447">
    <property type="protein sequence ID" value="CDP20558.1"/>
    <property type="molecule type" value="Genomic_DNA"/>
</dbReference>
<evidence type="ECO:0000256" key="4">
    <source>
        <dbReference type="ARBA" id="ARBA00008430"/>
    </source>
</evidence>
<dbReference type="InterPro" id="IPR027409">
    <property type="entry name" value="GroEL-like_apical_dom_sf"/>
</dbReference>
<feature type="domain" description="Ubiquitin-like" evidence="15">
    <location>
        <begin position="1"/>
        <end position="48"/>
    </location>
</feature>
<comment type="similarity">
    <text evidence="4">Belongs to the ubiquitin family.</text>
</comment>
<dbReference type="GO" id="GO:0005524">
    <property type="term" value="F:ATP binding"/>
    <property type="evidence" value="ECO:0007669"/>
    <property type="project" value="UniProtKB-KW"/>
</dbReference>
<dbReference type="Gramene" id="CDP20558">
    <property type="protein sequence ID" value="CDP20558"/>
    <property type="gene ID" value="GSCOC_T00000479001"/>
</dbReference>
<dbReference type="STRING" id="49390.A0A068VLK5"/>
<dbReference type="FunFam" id="3.10.20.90:FF:000469">
    <property type="entry name" value="Polyubiquitin-C"/>
    <property type="match status" value="1"/>
</dbReference>
<keyword evidence="5" id="KW-0963">Cytoplasm</keyword>
<evidence type="ECO:0000256" key="3">
    <source>
        <dbReference type="ARBA" id="ARBA00008020"/>
    </source>
</evidence>
<proteinExistence type="inferred from homology"/>
<keyword evidence="10" id="KW-0832">Ubl conjugation</keyword>
<evidence type="ECO:0000313" key="17">
    <source>
        <dbReference type="Proteomes" id="UP000295252"/>
    </source>
</evidence>
<dbReference type="GO" id="GO:0005634">
    <property type="term" value="C:nucleus"/>
    <property type="evidence" value="ECO:0007669"/>
    <property type="project" value="UniProtKB-SubCell"/>
</dbReference>
<keyword evidence="7" id="KW-0677">Repeat</keyword>
<dbReference type="AlphaFoldDB" id="A0A068VLK5"/>
<evidence type="ECO:0000256" key="10">
    <source>
        <dbReference type="ARBA" id="ARBA00022843"/>
    </source>
</evidence>
<reference evidence="17" key="1">
    <citation type="journal article" date="2014" name="Science">
        <title>The coffee genome provides insight into the convergent evolution of caffeine biosynthesis.</title>
        <authorList>
            <person name="Denoeud F."/>
            <person name="Carretero-Paulet L."/>
            <person name="Dereeper A."/>
            <person name="Droc G."/>
            <person name="Guyot R."/>
            <person name="Pietrella M."/>
            <person name="Zheng C."/>
            <person name="Alberti A."/>
            <person name="Anthony F."/>
            <person name="Aprea G."/>
            <person name="Aury J.M."/>
            <person name="Bento P."/>
            <person name="Bernard M."/>
            <person name="Bocs S."/>
            <person name="Campa C."/>
            <person name="Cenci A."/>
            <person name="Combes M.C."/>
            <person name="Crouzillat D."/>
            <person name="Da Silva C."/>
            <person name="Daddiego L."/>
            <person name="De Bellis F."/>
            <person name="Dussert S."/>
            <person name="Garsmeur O."/>
            <person name="Gayraud T."/>
            <person name="Guignon V."/>
            <person name="Jahn K."/>
            <person name="Jamilloux V."/>
            <person name="Joet T."/>
            <person name="Labadie K."/>
            <person name="Lan T."/>
            <person name="Leclercq J."/>
            <person name="Lepelley M."/>
            <person name="Leroy T."/>
            <person name="Li L.T."/>
            <person name="Librado P."/>
            <person name="Lopez L."/>
            <person name="Munoz A."/>
            <person name="Noel B."/>
            <person name="Pallavicini A."/>
            <person name="Perrotta G."/>
            <person name="Poncet V."/>
            <person name="Pot D."/>
            <person name="Priyono X."/>
            <person name="Rigoreau M."/>
            <person name="Rouard M."/>
            <person name="Rozas J."/>
            <person name="Tranchant-Dubreuil C."/>
            <person name="VanBuren R."/>
            <person name="Zhang Q."/>
            <person name="Andrade A.C."/>
            <person name="Argout X."/>
            <person name="Bertrand B."/>
            <person name="de Kochko A."/>
            <person name="Graziosi G."/>
            <person name="Henry R.J."/>
            <person name="Jayarama X."/>
            <person name="Ming R."/>
            <person name="Nagai C."/>
            <person name="Rounsley S."/>
            <person name="Sankoff D."/>
            <person name="Giuliano G."/>
            <person name="Albert V.A."/>
            <person name="Wincker P."/>
            <person name="Lashermes P."/>
        </authorList>
    </citation>
    <scope>NUCLEOTIDE SEQUENCE [LARGE SCALE GENOMIC DNA]</scope>
    <source>
        <strain evidence="17">cv. DH200-94</strain>
    </source>
</reference>
<organism evidence="16 17">
    <name type="scientific">Coffea canephora</name>
    <name type="common">Robusta coffee</name>
    <dbReference type="NCBI Taxonomy" id="49390"/>
    <lineage>
        <taxon>Eukaryota</taxon>
        <taxon>Viridiplantae</taxon>
        <taxon>Streptophyta</taxon>
        <taxon>Embryophyta</taxon>
        <taxon>Tracheophyta</taxon>
        <taxon>Spermatophyta</taxon>
        <taxon>Magnoliopsida</taxon>
        <taxon>eudicotyledons</taxon>
        <taxon>Gunneridae</taxon>
        <taxon>Pentapetalae</taxon>
        <taxon>asterids</taxon>
        <taxon>lamiids</taxon>
        <taxon>Gentianales</taxon>
        <taxon>Rubiaceae</taxon>
        <taxon>Ixoroideae</taxon>
        <taxon>Gardenieae complex</taxon>
        <taxon>Bertiereae - Coffeeae clade</taxon>
        <taxon>Coffeeae</taxon>
        <taxon>Coffea</taxon>
    </lineage>
</organism>
<evidence type="ECO:0000256" key="11">
    <source>
        <dbReference type="ARBA" id="ARBA00023186"/>
    </source>
</evidence>
<keyword evidence="8" id="KW-0547">Nucleotide-binding</keyword>
<evidence type="ECO:0000259" key="15">
    <source>
        <dbReference type="PROSITE" id="PS50053"/>
    </source>
</evidence>
<dbReference type="PhylomeDB" id="A0A068VLK5"/>
<keyword evidence="11" id="KW-0143">Chaperone</keyword>
<evidence type="ECO:0000256" key="8">
    <source>
        <dbReference type="ARBA" id="ARBA00022741"/>
    </source>
</evidence>
<keyword evidence="6" id="KW-1017">Isopeptide bond</keyword>
<gene>
    <name evidence="16" type="ORF">GSCOC_T00000479001</name>
</gene>
<evidence type="ECO:0000256" key="13">
    <source>
        <dbReference type="ARBA" id="ARBA00032221"/>
    </source>
</evidence>
<dbReference type="GO" id="GO:0003729">
    <property type="term" value="F:mRNA binding"/>
    <property type="evidence" value="ECO:0007669"/>
    <property type="project" value="UniProtKB-ARBA"/>
</dbReference>
<dbReference type="Pfam" id="PF00240">
    <property type="entry name" value="ubiquitin"/>
    <property type="match status" value="1"/>
</dbReference>
<dbReference type="GO" id="GO:0005737">
    <property type="term" value="C:cytoplasm"/>
    <property type="evidence" value="ECO:0007669"/>
    <property type="project" value="UniProtKB-SubCell"/>
</dbReference>
<dbReference type="PROSITE" id="PS50053">
    <property type="entry name" value="UBIQUITIN_2"/>
    <property type="match status" value="1"/>
</dbReference>
<evidence type="ECO:0000256" key="7">
    <source>
        <dbReference type="ARBA" id="ARBA00022737"/>
    </source>
</evidence>
<dbReference type="Pfam" id="PF00118">
    <property type="entry name" value="Cpn60_TCP1"/>
    <property type="match status" value="1"/>
</dbReference>
<accession>A0A068VLK5</accession>
<sequence>MKTLIRKTITLEVESSGTIDNVKAKIQDKEGNPPDQQCLIFTDRSVSSCFPNFSPINLPKFFPQLAFLLPLRDSFLVNGVAFKKTFSYAGFEQQPKKFVNPKILLLNIELELKSEKENAEIRSLQYQSIVDAEWNIIYDKLDKCVKSGLKSFYLGWLLYFADRDVFCAGHVIEEDLHRVAAATSGTIQTTVNNVIDEVQFCCSVLDIIYALHLFSELVKYAIFIALFLFRKFRKL</sequence>
<keyword evidence="12" id="KW-0539">Nucleus</keyword>
<evidence type="ECO:0000256" key="6">
    <source>
        <dbReference type="ARBA" id="ARBA00022499"/>
    </source>
</evidence>
<dbReference type="PANTHER" id="PTHR10666">
    <property type="entry name" value="UBIQUITIN"/>
    <property type="match status" value="1"/>
</dbReference>
<dbReference type="SUPFAM" id="SSF52029">
    <property type="entry name" value="GroEL apical domain-like"/>
    <property type="match status" value="1"/>
</dbReference>
<keyword evidence="17" id="KW-1185">Reference proteome</keyword>
<dbReference type="InterPro" id="IPR019956">
    <property type="entry name" value="Ubiquitin_dom"/>
</dbReference>
<dbReference type="Gene3D" id="3.10.20.90">
    <property type="entry name" value="Phosphatidylinositol 3-kinase Catalytic Subunit, Chain A, domain 1"/>
    <property type="match status" value="1"/>
</dbReference>
<evidence type="ECO:0000256" key="14">
    <source>
        <dbReference type="SAM" id="Phobius"/>
    </source>
</evidence>
<evidence type="ECO:0000256" key="5">
    <source>
        <dbReference type="ARBA" id="ARBA00022490"/>
    </source>
</evidence>
<keyword evidence="9" id="KW-0067">ATP-binding</keyword>
<keyword evidence="14" id="KW-0812">Transmembrane</keyword>
<dbReference type="FunFam" id="3.50.7.10:FF:000006">
    <property type="entry name" value="T-complex protein 1 subunit eta"/>
    <property type="match status" value="1"/>
</dbReference>
<evidence type="ECO:0000256" key="1">
    <source>
        <dbReference type="ARBA" id="ARBA00004123"/>
    </source>
</evidence>
<dbReference type="InterPro" id="IPR002423">
    <property type="entry name" value="Cpn60/GroEL/TCP-1"/>
</dbReference>
<dbReference type="InterPro" id="IPR029071">
    <property type="entry name" value="Ubiquitin-like_domsf"/>
</dbReference>
<dbReference type="SUPFAM" id="SSF54236">
    <property type="entry name" value="Ubiquitin-like"/>
    <property type="match status" value="1"/>
</dbReference>
<dbReference type="InParanoid" id="A0A068VLK5"/>
<comment type="similarity">
    <text evidence="3">Belongs to the TCP-1 chaperonin family.</text>
</comment>
<protein>
    <recommendedName>
        <fullName evidence="13">CCT-eta</fullName>
    </recommendedName>
</protein>
<keyword evidence="14" id="KW-0472">Membrane</keyword>
<comment type="subcellular location">
    <subcellularLocation>
        <location evidence="2">Cytoplasm</location>
    </subcellularLocation>
    <subcellularLocation>
        <location evidence="1">Nucleus</location>
    </subcellularLocation>
</comment>
<keyword evidence="14" id="KW-1133">Transmembrane helix</keyword>